<evidence type="ECO:0000313" key="2">
    <source>
        <dbReference type="Proteomes" id="UP000054107"/>
    </source>
</evidence>
<dbReference type="Proteomes" id="UP000054107">
    <property type="component" value="Unassembled WGS sequence"/>
</dbReference>
<keyword evidence="2" id="KW-1185">Reference proteome</keyword>
<reference evidence="1 2" key="1">
    <citation type="submission" date="2014-09" db="EMBL/GenBank/DDBJ databases">
        <authorList>
            <person name="Ellenberger Sabrina"/>
        </authorList>
    </citation>
    <scope>NUCLEOTIDE SEQUENCE [LARGE SCALE GENOMIC DNA]</scope>
    <source>
        <strain evidence="1 2">CBS 412.66</strain>
    </source>
</reference>
<dbReference type="AlphaFoldDB" id="A0A0B7NHL2"/>
<dbReference type="EMBL" id="LN731842">
    <property type="protein sequence ID" value="CEP15009.1"/>
    <property type="molecule type" value="Genomic_DNA"/>
</dbReference>
<sequence length="78" mass="8842">MLLHHFNKRQKIRDIVVLVLGKEKNTADIPARHDLVQVIHMVAAEHHKVVASTILMDFLFDTSQTRSKTTSAGHDVQC</sequence>
<protein>
    <submittedName>
        <fullName evidence="1">Uncharacterized protein</fullName>
    </submittedName>
</protein>
<accession>A0A0B7NHL2</accession>
<evidence type="ECO:0000313" key="1">
    <source>
        <dbReference type="EMBL" id="CEP15009.1"/>
    </source>
</evidence>
<gene>
    <name evidence="1" type="primary">PARPA_09207.1 scaffold 35931</name>
</gene>
<proteinExistence type="predicted"/>
<name>A0A0B7NHL2_9FUNG</name>
<organism evidence="1 2">
    <name type="scientific">Parasitella parasitica</name>
    <dbReference type="NCBI Taxonomy" id="35722"/>
    <lineage>
        <taxon>Eukaryota</taxon>
        <taxon>Fungi</taxon>
        <taxon>Fungi incertae sedis</taxon>
        <taxon>Mucoromycota</taxon>
        <taxon>Mucoromycotina</taxon>
        <taxon>Mucoromycetes</taxon>
        <taxon>Mucorales</taxon>
        <taxon>Mucorineae</taxon>
        <taxon>Mucoraceae</taxon>
        <taxon>Parasitella</taxon>
    </lineage>
</organism>